<dbReference type="Proteomes" id="UP000693946">
    <property type="component" value="Linkage Group LG10"/>
</dbReference>
<gene>
    <name evidence="2" type="ORF">JOB18_031651</name>
</gene>
<evidence type="ECO:0000313" key="3">
    <source>
        <dbReference type="Proteomes" id="UP000693946"/>
    </source>
</evidence>
<feature type="region of interest" description="Disordered" evidence="1">
    <location>
        <begin position="23"/>
        <end position="47"/>
    </location>
</feature>
<evidence type="ECO:0000256" key="1">
    <source>
        <dbReference type="SAM" id="MobiDB-lite"/>
    </source>
</evidence>
<feature type="compositionally biased region" description="Polar residues" evidence="1">
    <location>
        <begin position="31"/>
        <end position="42"/>
    </location>
</feature>
<proteinExistence type="predicted"/>
<organism evidence="2 3">
    <name type="scientific">Solea senegalensis</name>
    <name type="common">Senegalese sole</name>
    <dbReference type="NCBI Taxonomy" id="28829"/>
    <lineage>
        <taxon>Eukaryota</taxon>
        <taxon>Metazoa</taxon>
        <taxon>Chordata</taxon>
        <taxon>Craniata</taxon>
        <taxon>Vertebrata</taxon>
        <taxon>Euteleostomi</taxon>
        <taxon>Actinopterygii</taxon>
        <taxon>Neopterygii</taxon>
        <taxon>Teleostei</taxon>
        <taxon>Neoteleostei</taxon>
        <taxon>Acanthomorphata</taxon>
        <taxon>Carangaria</taxon>
        <taxon>Pleuronectiformes</taxon>
        <taxon>Pleuronectoidei</taxon>
        <taxon>Soleidae</taxon>
        <taxon>Solea</taxon>
    </lineage>
</organism>
<name>A0AAV6T0D9_SOLSE</name>
<dbReference type="AlphaFoldDB" id="A0AAV6T0D9"/>
<comment type="caution">
    <text evidence="2">The sequence shown here is derived from an EMBL/GenBank/DDBJ whole genome shotgun (WGS) entry which is preliminary data.</text>
</comment>
<sequence length="91" mass="10595">MVRVLQRRSRKMKRRNIRKVMMTWTPRKNSRSLPNASSSNRGDQGRWRPAVCQLVGTEGHNKHYLDVAGHQKAHLKTFQILQLTSAQSSWV</sequence>
<dbReference type="EMBL" id="JAGKHQ010000002">
    <property type="protein sequence ID" value="KAG7522828.1"/>
    <property type="molecule type" value="Genomic_DNA"/>
</dbReference>
<accession>A0AAV6T0D9</accession>
<keyword evidence="3" id="KW-1185">Reference proteome</keyword>
<reference evidence="2 3" key="1">
    <citation type="journal article" date="2021" name="Sci. Rep.">
        <title>Chromosome anchoring in Senegalese sole (Solea senegalensis) reveals sex-associated markers and genome rearrangements in flatfish.</title>
        <authorList>
            <person name="Guerrero-Cozar I."/>
            <person name="Gomez-Garrido J."/>
            <person name="Berbel C."/>
            <person name="Martinez-Blanch J.F."/>
            <person name="Alioto T."/>
            <person name="Claros M.G."/>
            <person name="Gagnaire P.A."/>
            <person name="Manchado M."/>
        </authorList>
    </citation>
    <scope>NUCLEOTIDE SEQUENCE [LARGE SCALE GENOMIC DNA]</scope>
    <source>
        <strain evidence="2">Sse05_10M</strain>
    </source>
</reference>
<evidence type="ECO:0000313" key="2">
    <source>
        <dbReference type="EMBL" id="KAG7522828.1"/>
    </source>
</evidence>
<protein>
    <submittedName>
        <fullName evidence="2">Uncharacterized protein</fullName>
    </submittedName>
</protein>